<feature type="domain" description="GH16" evidence="1">
    <location>
        <begin position="25"/>
        <end position="307"/>
    </location>
</feature>
<dbReference type="Proteomes" id="UP001341245">
    <property type="component" value="Unassembled WGS sequence"/>
</dbReference>
<dbReference type="PANTHER" id="PTHR10963">
    <property type="entry name" value="GLYCOSYL HYDROLASE-RELATED"/>
    <property type="match status" value="1"/>
</dbReference>
<keyword evidence="3" id="KW-1185">Reference proteome</keyword>
<dbReference type="InterPro" id="IPR050546">
    <property type="entry name" value="Glycosyl_Hydrlase_16"/>
</dbReference>
<dbReference type="InterPro" id="IPR013320">
    <property type="entry name" value="ConA-like_dom_sf"/>
</dbReference>
<dbReference type="Gene3D" id="2.60.120.200">
    <property type="match status" value="1"/>
</dbReference>
<organism evidence="2 3">
    <name type="scientific">Aureobasidium pullulans</name>
    <name type="common">Black yeast</name>
    <name type="synonym">Pullularia pullulans</name>
    <dbReference type="NCBI Taxonomy" id="5580"/>
    <lineage>
        <taxon>Eukaryota</taxon>
        <taxon>Fungi</taxon>
        <taxon>Dikarya</taxon>
        <taxon>Ascomycota</taxon>
        <taxon>Pezizomycotina</taxon>
        <taxon>Dothideomycetes</taxon>
        <taxon>Dothideomycetidae</taxon>
        <taxon>Dothideales</taxon>
        <taxon>Saccotheciaceae</taxon>
        <taxon>Aureobasidium</taxon>
    </lineage>
</organism>
<reference evidence="2 3" key="1">
    <citation type="submission" date="2023-11" db="EMBL/GenBank/DDBJ databases">
        <title>Draft genome sequence and annotation of the polyextremotolerant black yeast-like fungus Aureobasidium pullulans NRRL 62042.</title>
        <authorList>
            <person name="Dielentheis-Frenken M.R.E."/>
            <person name="Wibberg D."/>
            <person name="Blank L.M."/>
            <person name="Tiso T."/>
        </authorList>
    </citation>
    <scope>NUCLEOTIDE SEQUENCE [LARGE SCALE GENOMIC DNA]</scope>
    <source>
        <strain evidence="2 3">NRRL 62042</strain>
    </source>
</reference>
<gene>
    <name evidence="2" type="ORF">QM012_002528</name>
</gene>
<dbReference type="InterPro" id="IPR000757">
    <property type="entry name" value="Beta-glucanase-like"/>
</dbReference>
<dbReference type="Pfam" id="PF26113">
    <property type="entry name" value="GH16_XgeA"/>
    <property type="match status" value="2"/>
</dbReference>
<proteinExistence type="predicted"/>
<dbReference type="EMBL" id="JASGXD010000013">
    <property type="protein sequence ID" value="KAK6002038.1"/>
    <property type="molecule type" value="Genomic_DNA"/>
</dbReference>
<name>A0ABR0TC59_AURPU</name>
<evidence type="ECO:0000259" key="1">
    <source>
        <dbReference type="PROSITE" id="PS51762"/>
    </source>
</evidence>
<accession>A0ABR0TC59</accession>
<protein>
    <recommendedName>
        <fullName evidence="1">GH16 domain-containing protein</fullName>
    </recommendedName>
</protein>
<comment type="caution">
    <text evidence="2">The sequence shown here is derived from an EMBL/GenBank/DDBJ whole genome shotgun (WGS) entry which is preliminary data.</text>
</comment>
<evidence type="ECO:0000313" key="2">
    <source>
        <dbReference type="EMBL" id="KAK6002038.1"/>
    </source>
</evidence>
<sequence length="342" mass="37862">MRATVQSILTVLGCATQSLGYVLKEDFTGNGYRNFFDKFEYWTAADPTKGFIDYVNQDPAWQNGLIGNGGNIYIGVDHTSIAPQHGRKSLRMTSKSAFDSGTLIVADISHMVNLLAAMDRLNETSALTLEQPDTCGTWPALWTTSQTSHWPQEGEIDIIEQANGAHYNQMSIHLSEKQGRCHVDHDSWMRASRDRWGDCSEESQRGCNANDPRANSFGGGFNRNGGGVYAMEWTWPHIRIWFFPRHSIPGGSSGPLGDQPDPAVWGQPTTSFEGADCELNKHFKNQHIVIDTTLCGIWAGGTWVSSGCAAGTGFETCEGYVKNKPEDFRSAFWTFKSLKVFA</sequence>
<evidence type="ECO:0000313" key="3">
    <source>
        <dbReference type="Proteomes" id="UP001341245"/>
    </source>
</evidence>
<dbReference type="PROSITE" id="PS51762">
    <property type="entry name" value="GH16_2"/>
    <property type="match status" value="1"/>
</dbReference>
<dbReference type="PANTHER" id="PTHR10963:SF24">
    <property type="entry name" value="GLYCOSIDASE C21B10.07-RELATED"/>
    <property type="match status" value="1"/>
</dbReference>
<dbReference type="SUPFAM" id="SSF49899">
    <property type="entry name" value="Concanavalin A-like lectins/glucanases"/>
    <property type="match status" value="1"/>
</dbReference>